<name>A0AA88SRP4_CHASR</name>
<dbReference type="InterPro" id="IPR013106">
    <property type="entry name" value="Ig_V-set"/>
</dbReference>
<feature type="signal peptide" evidence="9">
    <location>
        <begin position="1"/>
        <end position="16"/>
    </location>
</feature>
<feature type="transmembrane region" description="Helical" evidence="8">
    <location>
        <begin position="235"/>
        <end position="257"/>
    </location>
</feature>
<keyword evidence="2" id="KW-1003">Cell membrane</keyword>
<evidence type="ECO:0000256" key="5">
    <source>
        <dbReference type="ARBA" id="ARBA00023136"/>
    </source>
</evidence>
<comment type="caution">
    <text evidence="11">The sequence shown here is derived from an EMBL/GenBank/DDBJ whole genome shotgun (WGS) entry which is preliminary data.</text>
</comment>
<keyword evidence="5 8" id="KW-0472">Membrane</keyword>
<dbReference type="InterPro" id="IPR007110">
    <property type="entry name" value="Ig-like_dom"/>
</dbReference>
<dbReference type="PROSITE" id="PS50835">
    <property type="entry name" value="IG_LIKE"/>
    <property type="match status" value="1"/>
</dbReference>
<comment type="subcellular location">
    <subcellularLocation>
        <location evidence="1">Cell membrane</location>
    </subcellularLocation>
</comment>
<sequence length="275" mass="30348">MLIILHILLILTVGRCTEAPTLETKIVRVGDDVNLTCTRRNTGSLFWIRLVSGHFPQVLGKTSSILKTVDHRITVSKSTGTFDLHIIRAQLRDAAVYICLKTQQTDFLFLKGTILRVEEPKTDMTTVPPSDPDHPGDSVTIQCSVSENQTYPEENSVCCFRAGFNLSHPSFNYSDTVESKTNKLCVFNFFTNASSSATGTYCCSIASRGEKIHANRPKPNNEGVSQTYSGKDNTIIFLLSAALAISLLVIAFLFYLIKKLQTKSCGCCNGKKSHL</sequence>
<dbReference type="SUPFAM" id="SSF48726">
    <property type="entry name" value="Immunoglobulin"/>
    <property type="match status" value="2"/>
</dbReference>
<dbReference type="Proteomes" id="UP001187415">
    <property type="component" value="Unassembled WGS sequence"/>
</dbReference>
<keyword evidence="8" id="KW-1133">Transmembrane helix</keyword>
<evidence type="ECO:0000259" key="10">
    <source>
        <dbReference type="PROSITE" id="PS50835"/>
    </source>
</evidence>
<dbReference type="Gene3D" id="2.60.40.10">
    <property type="entry name" value="Immunoglobulins"/>
    <property type="match status" value="2"/>
</dbReference>
<keyword evidence="12" id="KW-1185">Reference proteome</keyword>
<feature type="domain" description="Ig-like" evidence="10">
    <location>
        <begin position="120"/>
        <end position="225"/>
    </location>
</feature>
<keyword evidence="7" id="KW-0325">Glycoprotein</keyword>
<keyword evidence="3 9" id="KW-0732">Signal</keyword>
<keyword evidence="4" id="KW-0391">Immunity</keyword>
<dbReference type="InterPro" id="IPR052051">
    <property type="entry name" value="TCR_complex_component"/>
</dbReference>
<keyword evidence="8" id="KW-0812">Transmembrane</keyword>
<evidence type="ECO:0000256" key="7">
    <source>
        <dbReference type="ARBA" id="ARBA00023180"/>
    </source>
</evidence>
<dbReference type="GO" id="GO:0009617">
    <property type="term" value="P:response to bacterium"/>
    <property type="evidence" value="ECO:0007669"/>
    <property type="project" value="TreeGrafter"/>
</dbReference>
<evidence type="ECO:0000313" key="11">
    <source>
        <dbReference type="EMBL" id="KAK2848671.1"/>
    </source>
</evidence>
<evidence type="ECO:0000256" key="8">
    <source>
        <dbReference type="SAM" id="Phobius"/>
    </source>
</evidence>
<reference evidence="11" key="1">
    <citation type="submission" date="2023-07" db="EMBL/GenBank/DDBJ databases">
        <title>Chromosome-level Genome Assembly of Striped Snakehead (Channa striata).</title>
        <authorList>
            <person name="Liu H."/>
        </authorList>
    </citation>
    <scope>NUCLEOTIDE SEQUENCE</scope>
    <source>
        <strain evidence="11">Gz</strain>
        <tissue evidence="11">Muscle</tissue>
    </source>
</reference>
<evidence type="ECO:0000313" key="12">
    <source>
        <dbReference type="Proteomes" id="UP001187415"/>
    </source>
</evidence>
<dbReference type="PANTHER" id="PTHR19433">
    <property type="entry name" value="T-CELL RECEPTOR ALPHA CHAIN V REGION-RELATED"/>
    <property type="match status" value="1"/>
</dbReference>
<evidence type="ECO:0000256" key="3">
    <source>
        <dbReference type="ARBA" id="ARBA00022729"/>
    </source>
</evidence>
<dbReference type="EMBL" id="JAUPFM010000006">
    <property type="protein sequence ID" value="KAK2848671.1"/>
    <property type="molecule type" value="Genomic_DNA"/>
</dbReference>
<gene>
    <name evidence="11" type="ORF">Q5P01_008505</name>
</gene>
<dbReference type="GO" id="GO:0002376">
    <property type="term" value="P:immune system process"/>
    <property type="evidence" value="ECO:0007669"/>
    <property type="project" value="UniProtKB-KW"/>
</dbReference>
<dbReference type="Pfam" id="PF07686">
    <property type="entry name" value="V-set"/>
    <property type="match status" value="1"/>
</dbReference>
<dbReference type="InterPro" id="IPR036179">
    <property type="entry name" value="Ig-like_dom_sf"/>
</dbReference>
<evidence type="ECO:0000256" key="4">
    <source>
        <dbReference type="ARBA" id="ARBA00022859"/>
    </source>
</evidence>
<accession>A0AA88SRP4</accession>
<protein>
    <recommendedName>
        <fullName evidence="10">Ig-like domain-containing protein</fullName>
    </recommendedName>
</protein>
<keyword evidence="6" id="KW-1015">Disulfide bond</keyword>
<dbReference type="AlphaFoldDB" id="A0AA88SRP4"/>
<dbReference type="GO" id="GO:0005886">
    <property type="term" value="C:plasma membrane"/>
    <property type="evidence" value="ECO:0007669"/>
    <property type="project" value="UniProtKB-SubCell"/>
</dbReference>
<evidence type="ECO:0000256" key="2">
    <source>
        <dbReference type="ARBA" id="ARBA00022475"/>
    </source>
</evidence>
<organism evidence="11 12">
    <name type="scientific">Channa striata</name>
    <name type="common">Snakehead murrel</name>
    <name type="synonym">Ophicephalus striatus</name>
    <dbReference type="NCBI Taxonomy" id="64152"/>
    <lineage>
        <taxon>Eukaryota</taxon>
        <taxon>Metazoa</taxon>
        <taxon>Chordata</taxon>
        <taxon>Craniata</taxon>
        <taxon>Vertebrata</taxon>
        <taxon>Euteleostomi</taxon>
        <taxon>Actinopterygii</taxon>
        <taxon>Neopterygii</taxon>
        <taxon>Teleostei</taxon>
        <taxon>Neoteleostei</taxon>
        <taxon>Acanthomorphata</taxon>
        <taxon>Anabantaria</taxon>
        <taxon>Anabantiformes</taxon>
        <taxon>Channoidei</taxon>
        <taxon>Channidae</taxon>
        <taxon>Channa</taxon>
    </lineage>
</organism>
<dbReference type="SMART" id="SM00409">
    <property type="entry name" value="IG"/>
    <property type="match status" value="2"/>
</dbReference>
<feature type="chain" id="PRO_5041634122" description="Ig-like domain-containing protein" evidence="9">
    <location>
        <begin position="17"/>
        <end position="275"/>
    </location>
</feature>
<dbReference type="InterPro" id="IPR003599">
    <property type="entry name" value="Ig_sub"/>
</dbReference>
<evidence type="ECO:0000256" key="6">
    <source>
        <dbReference type="ARBA" id="ARBA00023157"/>
    </source>
</evidence>
<proteinExistence type="predicted"/>
<evidence type="ECO:0000256" key="1">
    <source>
        <dbReference type="ARBA" id="ARBA00004236"/>
    </source>
</evidence>
<dbReference type="InterPro" id="IPR013783">
    <property type="entry name" value="Ig-like_fold"/>
</dbReference>
<evidence type="ECO:0000256" key="9">
    <source>
        <dbReference type="SAM" id="SignalP"/>
    </source>
</evidence>
<dbReference type="SMART" id="SM00406">
    <property type="entry name" value="IGv"/>
    <property type="match status" value="1"/>
</dbReference>